<keyword evidence="5 23" id="KW-0150">Chloroplast</keyword>
<dbReference type="EMBL" id="MF101426">
    <property type="protein sequence ID" value="ARW63121.1"/>
    <property type="molecule type" value="Genomic_DNA"/>
</dbReference>
<keyword evidence="6" id="KW-0602">Photosynthesis</keyword>
<evidence type="ECO:0000256" key="11">
    <source>
        <dbReference type="ARBA" id="ARBA00022982"/>
    </source>
</evidence>
<dbReference type="GO" id="GO:0030089">
    <property type="term" value="C:phycobilisome"/>
    <property type="evidence" value="ECO:0007669"/>
    <property type="project" value="UniProtKB-UniRule"/>
</dbReference>
<evidence type="ECO:0000256" key="13">
    <source>
        <dbReference type="ARBA" id="ARBA00023078"/>
    </source>
</evidence>
<evidence type="ECO:0000256" key="7">
    <source>
        <dbReference type="ARBA" id="ARBA00022549"/>
    </source>
</evidence>
<comment type="function">
    <text evidence="17">This protein is postulated to act both as terminal energy acceptor and as a linker polypeptide that stabilizes the phycobilisome architecture. May have intrinsic bilin lyase activity.</text>
</comment>
<name>A0A1Z1MBC9_9FLOR</name>
<evidence type="ECO:0000256" key="10">
    <source>
        <dbReference type="ARBA" id="ARBA00022738"/>
    </source>
</evidence>
<evidence type="ECO:0000256" key="17">
    <source>
        <dbReference type="ARBA" id="ARBA00025203"/>
    </source>
</evidence>
<dbReference type="Pfam" id="PF00502">
    <property type="entry name" value="Phycobilisome"/>
    <property type="match status" value="2"/>
</dbReference>
<evidence type="ECO:0000256" key="8">
    <source>
        <dbReference type="ARBA" id="ARBA00022640"/>
    </source>
</evidence>
<keyword evidence="12" id="KW-0157">Chromophore</keyword>
<evidence type="ECO:0000256" key="5">
    <source>
        <dbReference type="ARBA" id="ARBA00022528"/>
    </source>
</evidence>
<accession>A0A1Z1MBC9</accession>
<comment type="subcellular location">
    <subcellularLocation>
        <location evidence="1">Plastid</location>
        <location evidence="1">Chloroplast thylakoid membrane</location>
        <topology evidence="1">Peripheral membrane protein</topology>
        <orientation evidence="1">Stromal side</orientation>
    </subcellularLocation>
</comment>
<dbReference type="InterPro" id="IPR001297">
    <property type="entry name" value="PBS_linker_dom"/>
</dbReference>
<evidence type="ECO:0000256" key="9">
    <source>
        <dbReference type="ARBA" id="ARBA00022737"/>
    </source>
</evidence>
<dbReference type="InterPro" id="IPR012128">
    <property type="entry name" value="Phycobilisome_asu/bsu"/>
</dbReference>
<evidence type="ECO:0000256" key="2">
    <source>
        <dbReference type="ARBA" id="ARBA00008182"/>
    </source>
</evidence>
<evidence type="ECO:0000256" key="19">
    <source>
        <dbReference type="ARBA" id="ARBA00031629"/>
    </source>
</evidence>
<dbReference type="GO" id="GO:0015979">
    <property type="term" value="P:photosynthesis"/>
    <property type="evidence" value="ECO:0007669"/>
    <property type="project" value="UniProtKB-KW"/>
</dbReference>
<evidence type="ECO:0000256" key="3">
    <source>
        <dbReference type="ARBA" id="ARBA00018674"/>
    </source>
</evidence>
<comment type="similarity">
    <text evidence="2">Belongs to the phycobiliprotein family.</text>
</comment>
<keyword evidence="4" id="KW-0813">Transport</keyword>
<keyword evidence="8 23" id="KW-0934">Plastid</keyword>
<feature type="domain" description="PBS-linker" evidence="22">
    <location>
        <begin position="488"/>
        <end position="669"/>
    </location>
</feature>
<dbReference type="RefSeq" id="YP_009394559.1">
    <property type="nucleotide sequence ID" value="NC_035273.1"/>
</dbReference>
<evidence type="ECO:0000256" key="16">
    <source>
        <dbReference type="ARBA" id="ARBA00023307"/>
    </source>
</evidence>
<evidence type="ECO:0000256" key="4">
    <source>
        <dbReference type="ARBA" id="ARBA00022448"/>
    </source>
</evidence>
<feature type="domain" description="PBS-linker" evidence="22">
    <location>
        <begin position="679"/>
        <end position="856"/>
    </location>
</feature>
<evidence type="ECO:0000313" key="23">
    <source>
        <dbReference type="EMBL" id="ARW63121.1"/>
    </source>
</evidence>
<evidence type="ECO:0000256" key="21">
    <source>
        <dbReference type="PROSITE-ProRule" id="PRU00775"/>
    </source>
</evidence>
<organism evidence="23">
    <name type="scientific">Vertebrata thuyoides</name>
    <dbReference type="NCBI Taxonomy" id="2006970"/>
    <lineage>
        <taxon>Eukaryota</taxon>
        <taxon>Rhodophyta</taxon>
        <taxon>Florideophyceae</taxon>
        <taxon>Rhodymeniophycidae</taxon>
        <taxon>Ceramiales</taxon>
        <taxon>Rhodomelaceae</taxon>
        <taxon>Polysiphonioideae</taxon>
        <taxon>Vertebrata</taxon>
    </lineage>
</organism>
<keyword evidence="16" id="KW-0089">Bile pigment</keyword>
<evidence type="ECO:0000256" key="20">
    <source>
        <dbReference type="ARBA" id="ARBA00033322"/>
    </source>
</evidence>
<dbReference type="InterPro" id="IPR009050">
    <property type="entry name" value="Globin-like_sf"/>
</dbReference>
<keyword evidence="10 21" id="KW-0605">Phycobilisome</keyword>
<comment type="similarity">
    <text evidence="21">Belongs to the phycobilisome linker protein family.</text>
</comment>
<evidence type="ECO:0000259" key="22">
    <source>
        <dbReference type="PROSITE" id="PS51445"/>
    </source>
</evidence>
<dbReference type="PROSITE" id="PS51445">
    <property type="entry name" value="PBS_LINKER"/>
    <property type="match status" value="3"/>
</dbReference>
<dbReference type="GeneID" id="33356440"/>
<keyword evidence="9" id="KW-0677">Repeat</keyword>
<keyword evidence="7" id="KW-0042">Antenna complex</keyword>
<feature type="domain" description="PBS-linker" evidence="22">
    <location>
        <begin position="245"/>
        <end position="425"/>
    </location>
</feature>
<evidence type="ECO:0000256" key="14">
    <source>
        <dbReference type="ARBA" id="ARBA00023136"/>
    </source>
</evidence>
<dbReference type="PANTHER" id="PTHR34011">
    <property type="entry name" value="PHYCOBILISOME 32.1 KDA LINKER POLYPEPTIDE, PHYCOCYANIN-ASSOCIATED, ROD 2-RELATED"/>
    <property type="match status" value="1"/>
</dbReference>
<dbReference type="GO" id="GO:0009535">
    <property type="term" value="C:chloroplast thylakoid membrane"/>
    <property type="evidence" value="ECO:0007669"/>
    <property type="project" value="UniProtKB-SubCell"/>
</dbReference>
<keyword evidence="11" id="KW-0249">Electron transport</keyword>
<reference evidence="23" key="1">
    <citation type="journal article" date="2017" name="J. Phycol.">
        <title>Analysis of chloroplast genomes and a supermatrix inform reclassification of the Rhodomelaceae (Rhodophyta).</title>
        <authorList>
            <person name="Diaz-Tapia P."/>
            <person name="Maggs C.A."/>
            <person name="West J.A."/>
            <person name="Verbruggen H."/>
        </authorList>
    </citation>
    <scope>NUCLEOTIDE SEQUENCE</scope>
    <source>
        <strain evidence="23">PD546</strain>
    </source>
</reference>
<keyword evidence="15" id="KW-0456">Lyase</keyword>
<evidence type="ECO:0000256" key="12">
    <source>
        <dbReference type="ARBA" id="ARBA00022991"/>
    </source>
</evidence>
<dbReference type="AlphaFoldDB" id="A0A1Z1MBC9"/>
<evidence type="ECO:0000256" key="1">
    <source>
        <dbReference type="ARBA" id="ARBA00004185"/>
    </source>
</evidence>
<dbReference type="Gene3D" id="1.10.3130.20">
    <property type="entry name" value="Phycobilisome linker domain"/>
    <property type="match status" value="3"/>
</dbReference>
<dbReference type="GO" id="GO:0016829">
    <property type="term" value="F:lyase activity"/>
    <property type="evidence" value="ECO:0007669"/>
    <property type="project" value="UniProtKB-KW"/>
</dbReference>
<evidence type="ECO:0000256" key="18">
    <source>
        <dbReference type="ARBA" id="ARBA00029643"/>
    </source>
</evidence>
<evidence type="ECO:0000256" key="6">
    <source>
        <dbReference type="ARBA" id="ARBA00022531"/>
    </source>
</evidence>
<keyword evidence="13" id="KW-0793">Thylakoid</keyword>
<protein>
    <recommendedName>
        <fullName evidence="3">Phycobiliprotein ApcE</fullName>
    </recommendedName>
    <alternativeName>
        <fullName evidence="20">Anchor polypeptide</fullName>
    </alternativeName>
    <alternativeName>
        <fullName evidence="19">PBS-anchor protein</fullName>
    </alternativeName>
    <alternativeName>
        <fullName evidence="18">Phycobilisome linker polypeptide</fullName>
    </alternativeName>
</protein>
<dbReference type="PANTHER" id="PTHR34011:SF6">
    <property type="entry name" value="PHYCOBILIPROTEIN APCE"/>
    <property type="match status" value="1"/>
</dbReference>
<dbReference type="InterPro" id="IPR038719">
    <property type="entry name" value="Phycobilisome_asu/bsu_sf"/>
</dbReference>
<keyword evidence="14" id="KW-0472">Membrane</keyword>
<dbReference type="InterPro" id="IPR038255">
    <property type="entry name" value="PBS_linker_sf"/>
</dbReference>
<sequence length="869" mass="99387">MIVKASGGSNLVQPKLYKTASFSSILQAEQQDRFLELGELNQLVSFFSSGNVRLEIAQLISNNANFLVSQAANKIFVGGSTISYLERPQASFLQVDAVSDTIMSQNLSGNASTNLFNNASSSLFDAGDTLPPGFKPISVVKYGPARMKKSLRDLDWFLRYLTYSIVAGDTNILSVNIRGLRELIDSACSSAAVIVALREMRKSCLTLFEDNIDNQQLVAKYFNILIFEFESAKLGDKIRKREFKDLQGLRLPQVYNKAGSSSQKFIMKSSLSNSEKQLVIRACYRQVFERDIKKAYSLTFKDLESQVVTGKLSIKEFIRLLGKSSIYKDQFNNTFVNSRVIELSFKHFLGRGISSLEEFQKYFSIISKVGLNGLVDDLINSQEYSDYFSEETVPYLRILGEEAQESRNWGPQLRLFNYSTPFKKVPDFLTLFADYKSKVSNQHPYGLSNDPLSIQFGAIFINNNVGLKTKSSFLTRDTRRLLVRYGPGIYNQISSPSLRNSKPNALTPFIFSAKNKSLDVKQLTSAVYLRVFGRFVYAEELLSILKYEKKFESHVISVREFIRLLMKSSLFRSLYWDNLYICKAIEYIHIKLIGRPTYSRQEINQYFDIAYKKGYYSMIDSIINSLEYSESFSDFIVPYERYIIPSAVSSRGIGVNSKTCNYQSKVINYSSNVPKMNAISISSKVNQGVTRRRDQFKVFSISDNSNYSQKLQVLRASFRQVFERNLSTFSLGQEFINLEKSFLDSKIDVKNLIKQLAFSRLYLKEFYNPYPNTKVIELGTKHFLGRAPNNQSEIRYYNQILASRGLKYFITTLIDSIEYNQVFGLNTVPYRRYPTLPAANFPNTEILYNSLTKQNRIIVVPSFNLKGLY</sequence>
<geneLocation type="chloroplast" evidence="23"/>
<proteinExistence type="inferred from homology"/>
<evidence type="ECO:0000256" key="15">
    <source>
        <dbReference type="ARBA" id="ARBA00023239"/>
    </source>
</evidence>
<dbReference type="SUPFAM" id="SSF46458">
    <property type="entry name" value="Globin-like"/>
    <property type="match status" value="1"/>
</dbReference>
<dbReference type="Gene3D" id="1.10.490.20">
    <property type="entry name" value="Phycocyanins"/>
    <property type="match status" value="1"/>
</dbReference>
<dbReference type="Pfam" id="PF00427">
    <property type="entry name" value="PBS_linker_poly"/>
    <property type="match status" value="3"/>
</dbReference>
<gene>
    <name evidence="23" type="primary">apcE</name>
</gene>